<dbReference type="EMBL" id="WVTD01000002">
    <property type="protein sequence ID" value="MYL97053.1"/>
    <property type="molecule type" value="Genomic_DNA"/>
</dbReference>
<feature type="domain" description="NUMOD4" evidence="1">
    <location>
        <begin position="9"/>
        <end position="63"/>
    </location>
</feature>
<dbReference type="InterPro" id="IPR044925">
    <property type="entry name" value="His-Me_finger_sf"/>
</dbReference>
<dbReference type="InterPro" id="IPR003615">
    <property type="entry name" value="HNH_nuc"/>
</dbReference>
<evidence type="ECO:0000313" key="4">
    <source>
        <dbReference type="Proteomes" id="UP000465810"/>
    </source>
</evidence>
<dbReference type="Gene3D" id="3.90.75.20">
    <property type="match status" value="1"/>
</dbReference>
<evidence type="ECO:0000259" key="1">
    <source>
        <dbReference type="Pfam" id="PF07463"/>
    </source>
</evidence>
<evidence type="ECO:0000313" key="3">
    <source>
        <dbReference type="EMBL" id="MYL97053.1"/>
    </source>
</evidence>
<feature type="domain" description="HNH nuclease" evidence="2">
    <location>
        <begin position="72"/>
        <end position="110"/>
    </location>
</feature>
<accession>A0A7X4GEB8</accession>
<dbReference type="InterPro" id="IPR010902">
    <property type="entry name" value="NUMOD4"/>
</dbReference>
<dbReference type="AlphaFoldDB" id="A0A7X4GEB8"/>
<dbReference type="RefSeq" id="WP_160984780.1">
    <property type="nucleotide sequence ID" value="NZ_WVTD01000002.1"/>
</dbReference>
<protein>
    <recommendedName>
        <fullName evidence="5">HNH endonuclease</fullName>
    </recommendedName>
</protein>
<evidence type="ECO:0000259" key="2">
    <source>
        <dbReference type="Pfam" id="PF13392"/>
    </source>
</evidence>
<proteinExistence type="predicted"/>
<reference evidence="3 4" key="1">
    <citation type="submission" date="2019-12" db="EMBL/GenBank/DDBJ databases">
        <authorList>
            <person name="Feng G."/>
            <person name="Zhu H."/>
        </authorList>
    </citation>
    <scope>NUCLEOTIDE SEQUENCE [LARGE SCALE GENOMIC DNA]</scope>
    <source>
        <strain evidence="3 4">FGD1</strain>
    </source>
</reference>
<keyword evidence="4" id="KW-1185">Reference proteome</keyword>
<comment type="caution">
    <text evidence="3">The sequence shown here is derived from an EMBL/GenBank/DDBJ whole genome shotgun (WGS) entry which is preliminary data.</text>
</comment>
<dbReference type="Pfam" id="PF07463">
    <property type="entry name" value="NUMOD4"/>
    <property type="match status" value="1"/>
</dbReference>
<sequence length="176" mass="19829">MITPLLEFEQWRSVPGFEGRYEASNFGRVRSLRNAGHGYDYLRSEPRILKDKANHRGYRVVTLGGGETPIGVHRVVCLTFHGEPPSSDHTAAHRDGHKPNCRADNLRWATWVEQAADRRLHGTLARGERIARSKLSRQQIDEIRAKAPFKKQADLAAEYGVGQPHISSIIRGAVWS</sequence>
<organism evidence="3 4">
    <name type="scientific">Novosphingobium silvae</name>
    <dbReference type="NCBI Taxonomy" id="2692619"/>
    <lineage>
        <taxon>Bacteria</taxon>
        <taxon>Pseudomonadati</taxon>
        <taxon>Pseudomonadota</taxon>
        <taxon>Alphaproteobacteria</taxon>
        <taxon>Sphingomonadales</taxon>
        <taxon>Sphingomonadaceae</taxon>
        <taxon>Novosphingobium</taxon>
    </lineage>
</organism>
<dbReference type="Pfam" id="PF13392">
    <property type="entry name" value="HNH_3"/>
    <property type="match status" value="1"/>
</dbReference>
<dbReference type="Proteomes" id="UP000465810">
    <property type="component" value="Unassembled WGS sequence"/>
</dbReference>
<evidence type="ECO:0008006" key="5">
    <source>
        <dbReference type="Google" id="ProtNLM"/>
    </source>
</evidence>
<dbReference type="GO" id="GO:0016788">
    <property type="term" value="F:hydrolase activity, acting on ester bonds"/>
    <property type="evidence" value="ECO:0007669"/>
    <property type="project" value="InterPro"/>
</dbReference>
<gene>
    <name evidence="3" type="ORF">GR702_04605</name>
</gene>
<name>A0A7X4GEB8_9SPHN</name>
<dbReference type="SUPFAM" id="SSF54060">
    <property type="entry name" value="His-Me finger endonucleases"/>
    <property type="match status" value="1"/>
</dbReference>